<organism evidence="8 9">
    <name type="scientific">Catenuloplanes niger</name>
    <dbReference type="NCBI Taxonomy" id="587534"/>
    <lineage>
        <taxon>Bacteria</taxon>
        <taxon>Bacillati</taxon>
        <taxon>Actinomycetota</taxon>
        <taxon>Actinomycetes</taxon>
        <taxon>Micromonosporales</taxon>
        <taxon>Micromonosporaceae</taxon>
        <taxon>Catenuloplanes</taxon>
    </lineage>
</organism>
<evidence type="ECO:0000259" key="7">
    <source>
        <dbReference type="Pfam" id="PF13462"/>
    </source>
</evidence>
<evidence type="ECO:0000256" key="6">
    <source>
        <dbReference type="SAM" id="Phobius"/>
    </source>
</evidence>
<name>A0AAE3ZNZ5_9ACTN</name>
<dbReference type="RefSeq" id="WP_310412380.1">
    <property type="nucleotide sequence ID" value="NZ_JAVDYC010000001.1"/>
</dbReference>
<keyword evidence="9" id="KW-1185">Reference proteome</keyword>
<evidence type="ECO:0000256" key="5">
    <source>
        <dbReference type="ARBA" id="ARBA00023284"/>
    </source>
</evidence>
<dbReference type="PANTHER" id="PTHR13887">
    <property type="entry name" value="GLUTATHIONE S-TRANSFERASE KAPPA"/>
    <property type="match status" value="1"/>
</dbReference>
<keyword evidence="2" id="KW-0732">Signal</keyword>
<dbReference type="AlphaFoldDB" id="A0AAE3ZNZ5"/>
<keyword evidence="6" id="KW-0472">Membrane</keyword>
<keyword evidence="6" id="KW-0812">Transmembrane</keyword>
<dbReference type="Gene3D" id="3.40.30.10">
    <property type="entry name" value="Glutaredoxin"/>
    <property type="match status" value="1"/>
</dbReference>
<dbReference type="GO" id="GO:0016491">
    <property type="term" value="F:oxidoreductase activity"/>
    <property type="evidence" value="ECO:0007669"/>
    <property type="project" value="UniProtKB-KW"/>
</dbReference>
<dbReference type="PANTHER" id="PTHR13887:SF14">
    <property type="entry name" value="DISULFIDE BOND FORMATION PROTEIN D"/>
    <property type="match status" value="1"/>
</dbReference>
<evidence type="ECO:0000313" key="8">
    <source>
        <dbReference type="EMBL" id="MDR7322269.1"/>
    </source>
</evidence>
<feature type="domain" description="Thioredoxin-like fold" evidence="7">
    <location>
        <begin position="71"/>
        <end position="234"/>
    </location>
</feature>
<keyword evidence="4" id="KW-1015">Disulfide bond</keyword>
<dbReference type="InterPro" id="IPR012336">
    <property type="entry name" value="Thioredoxin-like_fold"/>
</dbReference>
<protein>
    <submittedName>
        <fullName evidence="8">Protein-disulfide isomerase</fullName>
    </submittedName>
</protein>
<gene>
    <name evidence="8" type="ORF">J2S44_002519</name>
</gene>
<keyword evidence="6" id="KW-1133">Transmembrane helix</keyword>
<dbReference type="GO" id="GO:0016853">
    <property type="term" value="F:isomerase activity"/>
    <property type="evidence" value="ECO:0007669"/>
    <property type="project" value="UniProtKB-KW"/>
</dbReference>
<comment type="caution">
    <text evidence="8">The sequence shown here is derived from an EMBL/GenBank/DDBJ whole genome shotgun (WGS) entry which is preliminary data.</text>
</comment>
<evidence type="ECO:0000313" key="9">
    <source>
        <dbReference type="Proteomes" id="UP001183629"/>
    </source>
</evidence>
<evidence type="ECO:0000256" key="4">
    <source>
        <dbReference type="ARBA" id="ARBA00023157"/>
    </source>
</evidence>
<dbReference type="InterPro" id="IPR036249">
    <property type="entry name" value="Thioredoxin-like_sf"/>
</dbReference>
<keyword evidence="5" id="KW-0676">Redox-active center</keyword>
<keyword evidence="8" id="KW-0413">Isomerase</keyword>
<reference evidence="8 9" key="1">
    <citation type="submission" date="2023-07" db="EMBL/GenBank/DDBJ databases">
        <title>Sequencing the genomes of 1000 actinobacteria strains.</title>
        <authorList>
            <person name="Klenk H.-P."/>
        </authorList>
    </citation>
    <scope>NUCLEOTIDE SEQUENCE [LARGE SCALE GENOMIC DNA]</scope>
    <source>
        <strain evidence="8 9">DSM 44711</strain>
    </source>
</reference>
<dbReference type="Proteomes" id="UP001183629">
    <property type="component" value="Unassembled WGS sequence"/>
</dbReference>
<proteinExistence type="inferred from homology"/>
<dbReference type="Pfam" id="PF13462">
    <property type="entry name" value="Thioredoxin_4"/>
    <property type="match status" value="1"/>
</dbReference>
<accession>A0AAE3ZNZ5</accession>
<dbReference type="SUPFAM" id="SSF52833">
    <property type="entry name" value="Thioredoxin-like"/>
    <property type="match status" value="1"/>
</dbReference>
<evidence type="ECO:0000256" key="2">
    <source>
        <dbReference type="ARBA" id="ARBA00022729"/>
    </source>
</evidence>
<keyword evidence="3" id="KW-0560">Oxidoreductase</keyword>
<evidence type="ECO:0000256" key="3">
    <source>
        <dbReference type="ARBA" id="ARBA00023002"/>
    </source>
</evidence>
<evidence type="ECO:0000256" key="1">
    <source>
        <dbReference type="ARBA" id="ARBA00005791"/>
    </source>
</evidence>
<sequence>MSSRKDQKQANRMVREQLAKEQRRRTTLWTSVAAAAVLLVAGIAGYGIFAAQRSGEVVTPAAATADGTGFAIGNGSVTIDIYEDFMCPACGQFESEAASTVDRLVDEGKVTVVYHPISILDRYSNGTNYSTRASGAAACAADGGKFTEYHKTLFDNRPEEGTSGLDDAKLISLGTTLGLGDDFTRCVEDGRYKTWSAQITDRASERGVTGTPTVYVAGTVLKDRSAAGLTSAVEAAVK</sequence>
<dbReference type="CDD" id="cd02972">
    <property type="entry name" value="DsbA_family"/>
    <property type="match status" value="1"/>
</dbReference>
<feature type="transmembrane region" description="Helical" evidence="6">
    <location>
        <begin position="28"/>
        <end position="49"/>
    </location>
</feature>
<comment type="similarity">
    <text evidence="1">Belongs to the thioredoxin family. DsbA subfamily.</text>
</comment>
<dbReference type="EMBL" id="JAVDYC010000001">
    <property type="protein sequence ID" value="MDR7322269.1"/>
    <property type="molecule type" value="Genomic_DNA"/>
</dbReference>